<dbReference type="InterPro" id="IPR027417">
    <property type="entry name" value="P-loop_NTPase"/>
</dbReference>
<dbReference type="SUPFAM" id="SSF54752">
    <property type="entry name" value="RecA protein, C-terminal domain"/>
    <property type="match status" value="1"/>
</dbReference>
<keyword evidence="6 7" id="KW-0233">DNA recombination</keyword>
<keyword evidence="4 7" id="KW-0067">ATP-binding</keyword>
<dbReference type="InterPro" id="IPR049261">
    <property type="entry name" value="RecA-like_C"/>
</dbReference>
<evidence type="ECO:0000259" key="12">
    <source>
        <dbReference type="PROSITE" id="PS50163"/>
    </source>
</evidence>
<dbReference type="InterPro" id="IPR020588">
    <property type="entry name" value="RecA_ATP-bd"/>
</dbReference>
<comment type="similarity">
    <text evidence="1 7 9">Belongs to the RecA family.</text>
</comment>
<feature type="domain" description="RecA family profile 2" evidence="12">
    <location>
        <begin position="215"/>
        <end position="288"/>
    </location>
</feature>
<evidence type="ECO:0000256" key="9">
    <source>
        <dbReference type="RuleBase" id="RU004527"/>
    </source>
</evidence>
<dbReference type="PANTHER" id="PTHR45900:SF1">
    <property type="entry name" value="MITOCHONDRIAL DNA REPAIR PROTEIN RECA HOMOLOG-RELATED"/>
    <property type="match status" value="1"/>
</dbReference>
<dbReference type="HAMAP" id="MF_00268">
    <property type="entry name" value="RecA"/>
    <property type="match status" value="1"/>
</dbReference>
<accession>A0A1F5TP39</accession>
<dbReference type="Pfam" id="PF21096">
    <property type="entry name" value="RecA_C"/>
    <property type="match status" value="1"/>
</dbReference>
<evidence type="ECO:0000313" key="13">
    <source>
        <dbReference type="EMBL" id="OGF40686.1"/>
    </source>
</evidence>
<dbReference type="GO" id="GO:0006310">
    <property type="term" value="P:DNA recombination"/>
    <property type="evidence" value="ECO:0007669"/>
    <property type="project" value="UniProtKB-UniRule"/>
</dbReference>
<dbReference type="GO" id="GO:0005524">
    <property type="term" value="F:ATP binding"/>
    <property type="evidence" value="ECO:0007669"/>
    <property type="project" value="UniProtKB-UniRule"/>
</dbReference>
<evidence type="ECO:0000256" key="8">
    <source>
        <dbReference type="RuleBase" id="RU000526"/>
    </source>
</evidence>
<dbReference type="CDD" id="cd00983">
    <property type="entry name" value="RecA"/>
    <property type="match status" value="1"/>
</dbReference>
<evidence type="ECO:0000256" key="10">
    <source>
        <dbReference type="SAM" id="MobiDB-lite"/>
    </source>
</evidence>
<dbReference type="GO" id="GO:0005829">
    <property type="term" value="C:cytosol"/>
    <property type="evidence" value="ECO:0007669"/>
    <property type="project" value="TreeGrafter"/>
</dbReference>
<dbReference type="InterPro" id="IPR049428">
    <property type="entry name" value="RecA-like_N"/>
</dbReference>
<dbReference type="FunFam" id="3.40.50.300:FF:000087">
    <property type="entry name" value="Recombinase RecA"/>
    <property type="match status" value="1"/>
</dbReference>
<dbReference type="GO" id="GO:0140664">
    <property type="term" value="F:ATP-dependent DNA damage sensor activity"/>
    <property type="evidence" value="ECO:0007669"/>
    <property type="project" value="InterPro"/>
</dbReference>
<dbReference type="Gene3D" id="3.40.50.300">
    <property type="entry name" value="P-loop containing nucleotide triphosphate hydrolases"/>
    <property type="match status" value="1"/>
</dbReference>
<feature type="binding site" evidence="7">
    <location>
        <begin position="81"/>
        <end position="88"/>
    </location>
    <ligand>
        <name>ATP</name>
        <dbReference type="ChEBI" id="CHEBI:30616"/>
    </ligand>
</feature>
<keyword evidence="7 8" id="KW-0742">SOS response</keyword>
<keyword evidence="7" id="KW-0963">Cytoplasm</keyword>
<comment type="function">
    <text evidence="7">Can catalyze the hydrolysis of ATP in the presence of single-stranded DNA, the ATP-dependent uptake of single-stranded DNA by duplex DNA, and the ATP-dependent hybridization of homologous single-stranded DNAs. It interacts with LexA causing its activation and leading to its autocatalytic cleavage.</text>
</comment>
<sequence length="347" mass="37799">MTKKPTKSVPQNNEKEKISEKSQAANQAMEQIKNKFGDGAIMKFGEVRKTDVDAVSTGCLSLDIALGINGVPRGRVIEIFGPESSGKTTLAQHIIAEVQKLGGIAAFVDAEHALDPEYAKNIGVNIDELLISQPDTGEQALEILETLVRSNAVDVVVVDSVAALVPRKEIEGEMGDQHMGLQARLMSQALRKLTGIVSKTKTIVIFINQIRHKIGVFFGSPETTSGGNALKFYSSVRIDVRRSAQIKQGEKIIGNRVKAKIVKNKVAAPFRACEFDIMYNEGISVAGDILDTGVLYGVINKSGNSYTFEENKLGVGRENAKITLRGDKKMMSNIRKRIITEIKTQEG</sequence>
<dbReference type="GO" id="GO:0009432">
    <property type="term" value="P:SOS response"/>
    <property type="evidence" value="ECO:0007669"/>
    <property type="project" value="UniProtKB-UniRule"/>
</dbReference>
<dbReference type="PANTHER" id="PTHR45900">
    <property type="entry name" value="RECA"/>
    <property type="match status" value="1"/>
</dbReference>
<reference evidence="13 14" key="1">
    <citation type="journal article" date="2016" name="Nat. Commun.">
        <title>Thousands of microbial genomes shed light on interconnected biogeochemical processes in an aquifer system.</title>
        <authorList>
            <person name="Anantharaman K."/>
            <person name="Brown C.T."/>
            <person name="Hug L.A."/>
            <person name="Sharon I."/>
            <person name="Castelle C.J."/>
            <person name="Probst A.J."/>
            <person name="Thomas B.C."/>
            <person name="Singh A."/>
            <person name="Wilkins M.J."/>
            <person name="Karaoz U."/>
            <person name="Brodie E.L."/>
            <person name="Williams K.H."/>
            <person name="Hubbard S.S."/>
            <person name="Banfield J.F."/>
        </authorList>
    </citation>
    <scope>NUCLEOTIDE SEQUENCE [LARGE SCALE GENOMIC DNA]</scope>
</reference>
<feature type="domain" description="RecA family profile 1" evidence="11">
    <location>
        <begin position="51"/>
        <end position="210"/>
    </location>
</feature>
<proteinExistence type="inferred from homology"/>
<keyword evidence="3 7" id="KW-0547">Nucleotide-binding</keyword>
<evidence type="ECO:0000256" key="5">
    <source>
        <dbReference type="ARBA" id="ARBA00023125"/>
    </source>
</evidence>
<evidence type="ECO:0000313" key="14">
    <source>
        <dbReference type="Proteomes" id="UP000177579"/>
    </source>
</evidence>
<dbReference type="AlphaFoldDB" id="A0A1F5TP39"/>
<evidence type="ECO:0000259" key="11">
    <source>
        <dbReference type="PROSITE" id="PS50162"/>
    </source>
</evidence>
<evidence type="ECO:0000256" key="4">
    <source>
        <dbReference type="ARBA" id="ARBA00022840"/>
    </source>
</evidence>
<dbReference type="Proteomes" id="UP000177579">
    <property type="component" value="Unassembled WGS sequence"/>
</dbReference>
<dbReference type="NCBIfam" id="TIGR02012">
    <property type="entry name" value="tigrfam_recA"/>
    <property type="match status" value="1"/>
</dbReference>
<dbReference type="Pfam" id="PF00154">
    <property type="entry name" value="RecA_N"/>
    <property type="match status" value="1"/>
</dbReference>
<keyword evidence="5 7" id="KW-0238">DNA-binding</keyword>
<protein>
    <recommendedName>
        <fullName evidence="2 7">Protein RecA</fullName>
    </recommendedName>
    <alternativeName>
        <fullName evidence="7 8">Recombinase A</fullName>
    </alternativeName>
</protein>
<keyword evidence="7 9" id="KW-0227">DNA damage</keyword>
<dbReference type="GO" id="GO:0003684">
    <property type="term" value="F:damaged DNA binding"/>
    <property type="evidence" value="ECO:0007669"/>
    <property type="project" value="UniProtKB-UniRule"/>
</dbReference>
<gene>
    <name evidence="7" type="primary">recA</name>
    <name evidence="13" type="ORF">A2531_03370</name>
</gene>
<evidence type="ECO:0000256" key="6">
    <source>
        <dbReference type="ARBA" id="ARBA00023172"/>
    </source>
</evidence>
<dbReference type="InterPro" id="IPR003593">
    <property type="entry name" value="AAA+_ATPase"/>
</dbReference>
<evidence type="ECO:0000256" key="7">
    <source>
        <dbReference type="HAMAP-Rule" id="MF_00268"/>
    </source>
</evidence>
<dbReference type="InterPro" id="IPR020587">
    <property type="entry name" value="RecA_monomer-monomer_interface"/>
</dbReference>
<dbReference type="PROSITE" id="PS50163">
    <property type="entry name" value="RECA_3"/>
    <property type="match status" value="1"/>
</dbReference>
<dbReference type="PROSITE" id="PS50162">
    <property type="entry name" value="RECA_2"/>
    <property type="match status" value="1"/>
</dbReference>
<dbReference type="SMART" id="SM00382">
    <property type="entry name" value="AAA"/>
    <property type="match status" value="1"/>
</dbReference>
<dbReference type="GO" id="GO:0003697">
    <property type="term" value="F:single-stranded DNA binding"/>
    <property type="evidence" value="ECO:0007669"/>
    <property type="project" value="UniProtKB-UniRule"/>
</dbReference>
<dbReference type="InterPro" id="IPR020584">
    <property type="entry name" value="DNA_recomb/repair_RecA_CS"/>
</dbReference>
<keyword evidence="7 8" id="KW-0234">DNA repair</keyword>
<name>A0A1F5TP39_9BACT</name>
<dbReference type="InterPro" id="IPR013765">
    <property type="entry name" value="DNA_recomb/repair_RecA"/>
</dbReference>
<dbReference type="SUPFAM" id="SSF52540">
    <property type="entry name" value="P-loop containing nucleoside triphosphate hydrolases"/>
    <property type="match status" value="1"/>
</dbReference>
<evidence type="ECO:0000256" key="2">
    <source>
        <dbReference type="ARBA" id="ARBA00015553"/>
    </source>
</evidence>
<dbReference type="PRINTS" id="PR00142">
    <property type="entry name" value="RECA"/>
</dbReference>
<comment type="caution">
    <text evidence="13">The sequence shown here is derived from an EMBL/GenBank/DDBJ whole genome shotgun (WGS) entry which is preliminary data.</text>
</comment>
<evidence type="ECO:0000256" key="3">
    <source>
        <dbReference type="ARBA" id="ARBA00022741"/>
    </source>
</evidence>
<dbReference type="GO" id="GO:0006281">
    <property type="term" value="P:DNA repair"/>
    <property type="evidence" value="ECO:0007669"/>
    <property type="project" value="UniProtKB-UniRule"/>
</dbReference>
<dbReference type="EMBL" id="MFGO01000024">
    <property type="protein sequence ID" value="OGF40686.1"/>
    <property type="molecule type" value="Genomic_DNA"/>
</dbReference>
<dbReference type="InterPro" id="IPR023400">
    <property type="entry name" value="RecA_C_sf"/>
</dbReference>
<organism evidence="13 14">
    <name type="scientific">Candidatus Falkowbacteria bacterium RIFOXYD2_FULL_34_120</name>
    <dbReference type="NCBI Taxonomy" id="1798007"/>
    <lineage>
        <taxon>Bacteria</taxon>
        <taxon>Candidatus Falkowiibacteriota</taxon>
    </lineage>
</organism>
<comment type="subcellular location">
    <subcellularLocation>
        <location evidence="7">Cytoplasm</location>
    </subcellularLocation>
</comment>
<feature type="region of interest" description="Disordered" evidence="10">
    <location>
        <begin position="1"/>
        <end position="25"/>
    </location>
</feature>
<dbReference type="PROSITE" id="PS00321">
    <property type="entry name" value="RECA_1"/>
    <property type="match status" value="1"/>
</dbReference>
<evidence type="ECO:0000256" key="1">
    <source>
        <dbReference type="ARBA" id="ARBA00009391"/>
    </source>
</evidence>